<name>A0ABV3QF03_9GAMM</name>
<dbReference type="Proteomes" id="UP001556220">
    <property type="component" value="Unassembled WGS sequence"/>
</dbReference>
<proteinExistence type="predicted"/>
<protein>
    <submittedName>
        <fullName evidence="2">DUF2884 family protein</fullName>
    </submittedName>
</protein>
<evidence type="ECO:0000313" key="3">
    <source>
        <dbReference type="Proteomes" id="UP001556220"/>
    </source>
</evidence>
<dbReference type="InterPro" id="IPR021307">
    <property type="entry name" value="DUF2884"/>
</dbReference>
<evidence type="ECO:0000313" key="2">
    <source>
        <dbReference type="EMBL" id="MEW9572066.1"/>
    </source>
</evidence>
<dbReference type="RefSeq" id="WP_367854126.1">
    <property type="nucleotide sequence ID" value="NZ_JBFOHK010000002.1"/>
</dbReference>
<dbReference type="Pfam" id="PF11101">
    <property type="entry name" value="DUF2884"/>
    <property type="match status" value="1"/>
</dbReference>
<keyword evidence="1" id="KW-0732">Signal</keyword>
<keyword evidence="3" id="KW-1185">Reference proteome</keyword>
<organism evidence="2 3">
    <name type="scientific">Rhodanobacter lycopersici</name>
    <dbReference type="NCBI Taxonomy" id="3162487"/>
    <lineage>
        <taxon>Bacteria</taxon>
        <taxon>Pseudomonadati</taxon>
        <taxon>Pseudomonadota</taxon>
        <taxon>Gammaproteobacteria</taxon>
        <taxon>Lysobacterales</taxon>
        <taxon>Rhodanobacteraceae</taxon>
        <taxon>Rhodanobacter</taxon>
    </lineage>
</organism>
<comment type="caution">
    <text evidence="2">The sequence shown here is derived from an EMBL/GenBank/DDBJ whole genome shotgun (WGS) entry which is preliminary data.</text>
</comment>
<accession>A0ABV3QF03</accession>
<feature type="signal peptide" evidence="1">
    <location>
        <begin position="1"/>
        <end position="22"/>
    </location>
</feature>
<dbReference type="EMBL" id="JBFOHK010000002">
    <property type="protein sequence ID" value="MEW9572066.1"/>
    <property type="molecule type" value="Genomic_DNA"/>
</dbReference>
<feature type="chain" id="PRO_5046671873" evidence="1">
    <location>
        <begin position="23"/>
        <end position="251"/>
    </location>
</feature>
<gene>
    <name evidence="2" type="ORF">ABQJ54_09890</name>
</gene>
<reference evidence="2 3" key="1">
    <citation type="submission" date="2024-06" db="EMBL/GenBank/DDBJ databases">
        <authorList>
            <person name="Woo H."/>
        </authorList>
    </citation>
    <scope>NUCLEOTIDE SEQUENCE [LARGE SCALE GENOMIC DNA]</scope>
    <source>
        <strain evidence="2 3">Si-c</strain>
    </source>
</reference>
<sequence>MRRCRLSLLFLLPLFAALPLQAQDLASTCRATSSYDVTLRPGSVLFDRPGPAPTRVELGQGTLRTDGVAVSLNAEEQDRLSLFERDLRALAPRVRNVAQHGVDIAVQGLREEAAGMGLGADTRVELDGRLQTDAASLKQRIATSNSTHDWQGGAMDRTISQIEGDLLPLIAADLGQQALDAALGGDLQTATTLRDRAANLATQLEPRMRQRMQALRPQVEALCPAIRQLATLQQGLHDSRGRPLDLLQIGH</sequence>
<evidence type="ECO:0000256" key="1">
    <source>
        <dbReference type="SAM" id="SignalP"/>
    </source>
</evidence>